<dbReference type="Proteomes" id="UP000244898">
    <property type="component" value="Unassembled WGS sequence"/>
</dbReference>
<accession>A0A2R8CC51</accession>
<dbReference type="RefSeq" id="WP_125133707.1">
    <property type="nucleotide sequence ID" value="NZ_ONZG01000009.1"/>
</dbReference>
<evidence type="ECO:0000313" key="1">
    <source>
        <dbReference type="EMBL" id="SPJ29961.1"/>
    </source>
</evidence>
<gene>
    <name evidence="1" type="ORF">TRM7615_03488</name>
</gene>
<evidence type="ECO:0000313" key="2">
    <source>
        <dbReference type="Proteomes" id="UP000244898"/>
    </source>
</evidence>
<protein>
    <submittedName>
        <fullName evidence="1">Uncharacterized protein</fullName>
    </submittedName>
</protein>
<dbReference type="AlphaFoldDB" id="A0A2R8CC51"/>
<reference evidence="2" key="1">
    <citation type="submission" date="2018-03" db="EMBL/GenBank/DDBJ databases">
        <authorList>
            <person name="Rodrigo-Torres L."/>
            <person name="Arahal R. D."/>
            <person name="Lucena T."/>
        </authorList>
    </citation>
    <scope>NUCLEOTIDE SEQUENCE [LARGE SCALE GENOMIC DNA]</scope>
    <source>
        <strain evidence="2">CECT 7615</strain>
    </source>
</reference>
<organism evidence="1 2">
    <name type="scientific">Falsiruegeria mediterranea M17</name>
    <dbReference type="NCBI Taxonomy" id="1200281"/>
    <lineage>
        <taxon>Bacteria</taxon>
        <taxon>Pseudomonadati</taxon>
        <taxon>Pseudomonadota</taxon>
        <taxon>Alphaproteobacteria</taxon>
        <taxon>Rhodobacterales</taxon>
        <taxon>Roseobacteraceae</taxon>
        <taxon>Falsiruegeria</taxon>
    </lineage>
</organism>
<keyword evidence="2" id="KW-1185">Reference proteome</keyword>
<dbReference type="EMBL" id="ONZG01000009">
    <property type="protein sequence ID" value="SPJ29961.1"/>
    <property type="molecule type" value="Genomic_DNA"/>
</dbReference>
<proteinExistence type="predicted"/>
<name>A0A2R8CC51_9RHOB</name>
<sequence length="62" mass="7075">MQTFVEHTYQFRVHVDAFSTYDYTVLPDEKQPTLQLIPGPATVHRAVLPSLRDVKDTFALGL</sequence>